<keyword evidence="5 8" id="KW-0808">Transferase</keyword>
<dbReference type="STRING" id="92487.SAMN02745130_01985"/>
<feature type="domain" description="Porphobilinogen deaminase C-terminal" evidence="10">
    <location>
        <begin position="225"/>
        <end position="294"/>
    </location>
</feature>
<evidence type="ECO:0000313" key="11">
    <source>
        <dbReference type="EMBL" id="SKA79391.1"/>
    </source>
</evidence>
<dbReference type="Pfam" id="PF03900">
    <property type="entry name" value="Porphobil_deamC"/>
    <property type="match status" value="1"/>
</dbReference>
<dbReference type="PROSITE" id="PS00533">
    <property type="entry name" value="PORPHOBILINOGEN_DEAM"/>
    <property type="match status" value="1"/>
</dbReference>
<comment type="similarity">
    <text evidence="3 8">Belongs to the HMBS family.</text>
</comment>
<dbReference type="NCBIfam" id="TIGR00212">
    <property type="entry name" value="hemC"/>
    <property type="match status" value="1"/>
</dbReference>
<dbReference type="HAMAP" id="MF_00260">
    <property type="entry name" value="Porphobil_deam"/>
    <property type="match status" value="1"/>
</dbReference>
<evidence type="ECO:0000256" key="6">
    <source>
        <dbReference type="ARBA" id="ARBA00023244"/>
    </source>
</evidence>
<name>A0A1T4WRZ6_9GAMM</name>
<dbReference type="InterPro" id="IPR000860">
    <property type="entry name" value="HemC"/>
</dbReference>
<evidence type="ECO:0000313" key="12">
    <source>
        <dbReference type="Proteomes" id="UP000190460"/>
    </source>
</evidence>
<evidence type="ECO:0000256" key="8">
    <source>
        <dbReference type="HAMAP-Rule" id="MF_00260"/>
    </source>
</evidence>
<reference evidence="11 12" key="1">
    <citation type="submission" date="2017-02" db="EMBL/GenBank/DDBJ databases">
        <authorList>
            <person name="Peterson S.W."/>
        </authorList>
    </citation>
    <scope>NUCLEOTIDE SEQUENCE [LARGE SCALE GENOMIC DNA]</scope>
    <source>
        <strain evidence="11 12">ATCC 49788</strain>
    </source>
</reference>
<dbReference type="PANTHER" id="PTHR11557:SF0">
    <property type="entry name" value="PORPHOBILINOGEN DEAMINASE"/>
    <property type="match status" value="1"/>
</dbReference>
<dbReference type="AlphaFoldDB" id="A0A1T4WRZ6"/>
<protein>
    <recommendedName>
        <fullName evidence="8">Porphobilinogen deaminase</fullName>
        <shortName evidence="8">PBG</shortName>
        <ecNumber evidence="8">2.5.1.61</ecNumber>
    </recommendedName>
    <alternativeName>
        <fullName evidence="8">Hydroxymethylbilane synthase</fullName>
        <shortName evidence="8">HMBS</shortName>
    </alternativeName>
    <alternativeName>
        <fullName evidence="8">Pre-uroporphyrinogen synthase</fullName>
    </alternativeName>
</protein>
<dbReference type="Gene3D" id="3.40.190.10">
    <property type="entry name" value="Periplasmic binding protein-like II"/>
    <property type="match status" value="2"/>
</dbReference>
<dbReference type="CDD" id="cd13646">
    <property type="entry name" value="PBP2_EcHMBS_like"/>
    <property type="match status" value="1"/>
</dbReference>
<gene>
    <name evidence="8" type="primary">hemC</name>
    <name evidence="11" type="ORF">SAMN02745130_01985</name>
</gene>
<evidence type="ECO:0000256" key="5">
    <source>
        <dbReference type="ARBA" id="ARBA00022679"/>
    </source>
</evidence>
<dbReference type="InterPro" id="IPR022418">
    <property type="entry name" value="Porphobilinogen_deaminase_C"/>
</dbReference>
<dbReference type="InterPro" id="IPR022419">
    <property type="entry name" value="Porphobilin_deaminase_cofac_BS"/>
</dbReference>
<keyword evidence="6 8" id="KW-0627">Porphyrin biosynthesis</keyword>
<sequence>MAEIIRIATRTSPLALWQAEHVAAQLTALHSDLQVELVGMTTRGDKILDSPLSRIGGKGLFVKELELGLLEGIADIAVHSMKDVPMEFPAGLHLSVVMEREDPRDAFVSNRYHSLDELPAGAIIGTCSLRRQMQLLARYPQLKTKDLRGNIHTRLAKLDNNEYDAIILAAAGLLRMQFESRITAYLSPEQSLPAVGQGAIGIESRVNDPRIDQLLAPLIHPETLLRVRAERAMNQRLNGGCQVPIAGFAELTGEQLRMRGLLGYPDGSALFRAELVGHAQKPEALGEAIAESLLAQGGDKILTALGLAQH</sequence>
<evidence type="ECO:0000256" key="7">
    <source>
        <dbReference type="ARBA" id="ARBA00048169"/>
    </source>
</evidence>
<accession>A0A1T4WRZ6</accession>
<comment type="pathway">
    <text evidence="2">Porphyrin-containing compound metabolism; protoporphyrin-IX biosynthesis; coproporphyrinogen-III from 5-aminolevulinate: step 2/4.</text>
</comment>
<comment type="catalytic activity">
    <reaction evidence="7 8">
        <text>4 porphobilinogen + H2O = hydroxymethylbilane + 4 NH4(+)</text>
        <dbReference type="Rhea" id="RHEA:13185"/>
        <dbReference type="ChEBI" id="CHEBI:15377"/>
        <dbReference type="ChEBI" id="CHEBI:28938"/>
        <dbReference type="ChEBI" id="CHEBI:57845"/>
        <dbReference type="ChEBI" id="CHEBI:58126"/>
        <dbReference type="EC" id="2.5.1.61"/>
    </reaction>
</comment>
<evidence type="ECO:0000256" key="4">
    <source>
        <dbReference type="ARBA" id="ARBA00011245"/>
    </source>
</evidence>
<evidence type="ECO:0000259" key="10">
    <source>
        <dbReference type="Pfam" id="PF03900"/>
    </source>
</evidence>
<dbReference type="GO" id="GO:0006782">
    <property type="term" value="P:protoporphyrinogen IX biosynthetic process"/>
    <property type="evidence" value="ECO:0007669"/>
    <property type="project" value="UniProtKB-UniRule"/>
</dbReference>
<dbReference type="UniPathway" id="UPA00251">
    <property type="reaction ID" value="UER00319"/>
</dbReference>
<feature type="domain" description="Porphobilinogen deaminase N-terminal" evidence="9">
    <location>
        <begin position="5"/>
        <end position="212"/>
    </location>
</feature>
<dbReference type="EC" id="2.5.1.61" evidence="8"/>
<proteinExistence type="inferred from homology"/>
<dbReference type="GO" id="GO:0004418">
    <property type="term" value="F:hydroxymethylbilane synthase activity"/>
    <property type="evidence" value="ECO:0007669"/>
    <property type="project" value="UniProtKB-UniRule"/>
</dbReference>
<dbReference type="SUPFAM" id="SSF53850">
    <property type="entry name" value="Periplasmic binding protein-like II"/>
    <property type="match status" value="1"/>
</dbReference>
<dbReference type="PIRSF" id="PIRSF001438">
    <property type="entry name" value="4pyrrol_synth_OHMeBilane_synth"/>
    <property type="match status" value="1"/>
</dbReference>
<evidence type="ECO:0000256" key="2">
    <source>
        <dbReference type="ARBA" id="ARBA00004735"/>
    </source>
</evidence>
<dbReference type="Gene3D" id="3.30.160.40">
    <property type="entry name" value="Porphobilinogen deaminase, C-terminal domain"/>
    <property type="match status" value="1"/>
</dbReference>
<organism evidence="11 12">
    <name type="scientific">Thiothrix eikelboomii</name>
    <dbReference type="NCBI Taxonomy" id="92487"/>
    <lineage>
        <taxon>Bacteria</taxon>
        <taxon>Pseudomonadati</taxon>
        <taxon>Pseudomonadota</taxon>
        <taxon>Gammaproteobacteria</taxon>
        <taxon>Thiotrichales</taxon>
        <taxon>Thiotrichaceae</taxon>
        <taxon>Thiothrix</taxon>
    </lineage>
</organism>
<evidence type="ECO:0000259" key="9">
    <source>
        <dbReference type="Pfam" id="PF01379"/>
    </source>
</evidence>
<comment type="cofactor">
    <cofactor evidence="8">
        <name>dipyrromethane</name>
        <dbReference type="ChEBI" id="CHEBI:60342"/>
    </cofactor>
    <text evidence="8">Binds 1 dipyrromethane group covalently.</text>
</comment>
<dbReference type="PANTHER" id="PTHR11557">
    <property type="entry name" value="PORPHOBILINOGEN DEAMINASE"/>
    <property type="match status" value="1"/>
</dbReference>
<comment type="subunit">
    <text evidence="4 8">Monomer.</text>
</comment>
<dbReference type="SUPFAM" id="SSF54782">
    <property type="entry name" value="Porphobilinogen deaminase (hydroxymethylbilane synthase), C-terminal domain"/>
    <property type="match status" value="1"/>
</dbReference>
<dbReference type="FunFam" id="3.40.190.10:FF:000004">
    <property type="entry name" value="Porphobilinogen deaminase"/>
    <property type="match status" value="1"/>
</dbReference>
<keyword evidence="12" id="KW-1185">Reference proteome</keyword>
<feature type="modified residue" description="S-(dipyrrolylmethanemethyl)cysteine" evidence="8">
    <location>
        <position position="241"/>
    </location>
</feature>
<evidence type="ECO:0000256" key="3">
    <source>
        <dbReference type="ARBA" id="ARBA00005638"/>
    </source>
</evidence>
<comment type="function">
    <text evidence="1 8">Tetrapolymerization of the monopyrrole PBG into the hydroxymethylbilane pre-uroporphyrinogen in several discrete steps.</text>
</comment>
<dbReference type="EMBL" id="FUYB01000008">
    <property type="protein sequence ID" value="SKA79391.1"/>
    <property type="molecule type" value="Genomic_DNA"/>
</dbReference>
<dbReference type="Proteomes" id="UP000190460">
    <property type="component" value="Unassembled WGS sequence"/>
</dbReference>
<evidence type="ECO:0000256" key="1">
    <source>
        <dbReference type="ARBA" id="ARBA00002869"/>
    </source>
</evidence>
<dbReference type="GO" id="GO:0005737">
    <property type="term" value="C:cytoplasm"/>
    <property type="evidence" value="ECO:0007669"/>
    <property type="project" value="UniProtKB-UniRule"/>
</dbReference>
<dbReference type="FunFam" id="3.40.190.10:FF:000005">
    <property type="entry name" value="Porphobilinogen deaminase"/>
    <property type="match status" value="1"/>
</dbReference>
<dbReference type="InterPro" id="IPR036803">
    <property type="entry name" value="Porphobilinogen_deaminase_C_sf"/>
</dbReference>
<dbReference type="InterPro" id="IPR022417">
    <property type="entry name" value="Porphobilin_deaminase_N"/>
</dbReference>
<dbReference type="PRINTS" id="PR00151">
    <property type="entry name" value="PORPHBDMNASE"/>
</dbReference>
<dbReference type="Pfam" id="PF01379">
    <property type="entry name" value="Porphobil_deam"/>
    <property type="match status" value="1"/>
</dbReference>
<dbReference type="OrthoDB" id="9810298at2"/>
<comment type="miscellaneous">
    <text evidence="8">The porphobilinogen subunits are added to the dipyrromethane group.</text>
</comment>
<dbReference type="RefSeq" id="WP_078922453.1">
    <property type="nucleotide sequence ID" value="NZ_FUYB01000008.1"/>
</dbReference>